<dbReference type="InterPro" id="IPR010997">
    <property type="entry name" value="HRDC-like_sf"/>
</dbReference>
<evidence type="ECO:0000256" key="12">
    <source>
        <dbReference type="ARBA" id="ARBA00023172"/>
    </source>
</evidence>
<dbReference type="SUPFAM" id="SSF52540">
    <property type="entry name" value="P-loop containing nucleoside triphosphate hydrolases"/>
    <property type="match status" value="1"/>
</dbReference>
<evidence type="ECO:0000256" key="1">
    <source>
        <dbReference type="ARBA" id="ARBA00001946"/>
    </source>
</evidence>
<dbReference type="InterPro" id="IPR029491">
    <property type="entry name" value="Helicase_HTH"/>
</dbReference>
<keyword evidence="13" id="KW-0234">DNA repair</keyword>
<dbReference type="Pfam" id="PF14493">
    <property type="entry name" value="HTH_40"/>
    <property type="match status" value="1"/>
</dbReference>
<evidence type="ECO:0000256" key="8">
    <source>
        <dbReference type="ARBA" id="ARBA00022806"/>
    </source>
</evidence>
<keyword evidence="11" id="KW-0238">DNA-binding</keyword>
<dbReference type="InterPro" id="IPR018982">
    <property type="entry name" value="RQC_domain"/>
</dbReference>
<dbReference type="InterPro" id="IPR001763">
    <property type="entry name" value="Rhodanese-like_dom"/>
</dbReference>
<comment type="cofactor">
    <cofactor evidence="2">
        <name>Zn(2+)</name>
        <dbReference type="ChEBI" id="CHEBI:29105"/>
    </cofactor>
</comment>
<dbReference type="Pfam" id="PF00270">
    <property type="entry name" value="DEAD"/>
    <property type="match status" value="1"/>
</dbReference>
<keyword evidence="8 21" id="KW-0347">Helicase</keyword>
<feature type="domain" description="Helicase ATP-binding" evidence="19">
    <location>
        <begin position="26"/>
        <end position="193"/>
    </location>
</feature>
<evidence type="ECO:0000259" key="19">
    <source>
        <dbReference type="PROSITE" id="PS51192"/>
    </source>
</evidence>
<dbReference type="Gene3D" id="3.40.50.300">
    <property type="entry name" value="P-loop containing nucleotide triphosphate hydrolases"/>
    <property type="match status" value="2"/>
</dbReference>
<dbReference type="NCBIfam" id="TIGR00614">
    <property type="entry name" value="recQ_fam"/>
    <property type="match status" value="1"/>
</dbReference>
<evidence type="ECO:0000256" key="10">
    <source>
        <dbReference type="ARBA" id="ARBA00022840"/>
    </source>
</evidence>
<keyword evidence="6" id="KW-0227">DNA damage</keyword>
<dbReference type="PROSITE" id="PS51194">
    <property type="entry name" value="HELICASE_CTER"/>
    <property type="match status" value="1"/>
</dbReference>
<dbReference type="InterPro" id="IPR036388">
    <property type="entry name" value="WH-like_DNA-bd_sf"/>
</dbReference>
<dbReference type="InterPro" id="IPR011545">
    <property type="entry name" value="DEAD/DEAH_box_helicase_dom"/>
</dbReference>
<evidence type="ECO:0000256" key="3">
    <source>
        <dbReference type="ARBA" id="ARBA00005446"/>
    </source>
</evidence>
<dbReference type="InterPro" id="IPR002121">
    <property type="entry name" value="HRDC_dom"/>
</dbReference>
<dbReference type="InterPro" id="IPR001650">
    <property type="entry name" value="Helicase_C-like"/>
</dbReference>
<evidence type="ECO:0000256" key="2">
    <source>
        <dbReference type="ARBA" id="ARBA00001947"/>
    </source>
</evidence>
<dbReference type="Pfam" id="PF00271">
    <property type="entry name" value="Helicase_C"/>
    <property type="match status" value="1"/>
</dbReference>
<dbReference type="Proteomes" id="UP001597387">
    <property type="component" value="Unassembled WGS sequence"/>
</dbReference>
<keyword evidence="14" id="KW-0413">Isomerase</keyword>
<accession>A0ABW4ZLN9</accession>
<dbReference type="SMART" id="SM00956">
    <property type="entry name" value="RQC"/>
    <property type="match status" value="1"/>
</dbReference>
<name>A0ABW4ZLN9_9SPHI</name>
<dbReference type="SUPFAM" id="SSF47819">
    <property type="entry name" value="HRDC-like"/>
    <property type="match status" value="1"/>
</dbReference>
<dbReference type="InterPro" id="IPR044876">
    <property type="entry name" value="HRDC_dom_sf"/>
</dbReference>
<feature type="domain" description="HRDC" evidence="18">
    <location>
        <begin position="523"/>
        <end position="603"/>
    </location>
</feature>
<evidence type="ECO:0000259" key="20">
    <source>
        <dbReference type="PROSITE" id="PS51194"/>
    </source>
</evidence>
<evidence type="ECO:0000256" key="7">
    <source>
        <dbReference type="ARBA" id="ARBA00022801"/>
    </source>
</evidence>
<dbReference type="SMART" id="SM00490">
    <property type="entry name" value="HELICc"/>
    <property type="match status" value="1"/>
</dbReference>
<evidence type="ECO:0000256" key="6">
    <source>
        <dbReference type="ARBA" id="ARBA00022763"/>
    </source>
</evidence>
<comment type="caution">
    <text evidence="21">The sequence shown here is derived from an EMBL/GenBank/DDBJ whole genome shotgun (WGS) entry which is preliminary data.</text>
</comment>
<evidence type="ECO:0000256" key="5">
    <source>
        <dbReference type="ARBA" id="ARBA00022741"/>
    </source>
</evidence>
<protein>
    <recommendedName>
        <fullName evidence="16">DNA helicase RecQ</fullName>
        <ecNumber evidence="16">5.6.2.4</ecNumber>
    </recommendedName>
</protein>
<keyword evidence="7" id="KW-0378">Hydrolase</keyword>
<keyword evidence="10" id="KW-0067">ATP-binding</keyword>
<evidence type="ECO:0000259" key="18">
    <source>
        <dbReference type="PROSITE" id="PS50967"/>
    </source>
</evidence>
<dbReference type="Gene3D" id="1.10.10.10">
    <property type="entry name" value="Winged helix-like DNA-binding domain superfamily/Winged helix DNA-binding domain"/>
    <property type="match status" value="1"/>
</dbReference>
<dbReference type="PANTHER" id="PTHR13710">
    <property type="entry name" value="DNA HELICASE RECQ FAMILY MEMBER"/>
    <property type="match status" value="1"/>
</dbReference>
<dbReference type="NCBIfam" id="TIGR01389">
    <property type="entry name" value="recQ"/>
    <property type="match status" value="1"/>
</dbReference>
<dbReference type="InterPro" id="IPR006293">
    <property type="entry name" value="DNA_helicase_ATP-dep_RecQ_bac"/>
</dbReference>
<evidence type="ECO:0000256" key="16">
    <source>
        <dbReference type="NCBIfam" id="TIGR01389"/>
    </source>
</evidence>
<dbReference type="EMBL" id="JBHUHZ010000001">
    <property type="protein sequence ID" value="MFD2162466.1"/>
    <property type="molecule type" value="Genomic_DNA"/>
</dbReference>
<evidence type="ECO:0000259" key="17">
    <source>
        <dbReference type="PROSITE" id="PS50206"/>
    </source>
</evidence>
<dbReference type="EC" id="5.6.2.4" evidence="16"/>
<organism evidence="21 22">
    <name type="scientific">Paradesertivirga mongoliensis</name>
    <dbReference type="NCBI Taxonomy" id="2100740"/>
    <lineage>
        <taxon>Bacteria</taxon>
        <taxon>Pseudomonadati</taxon>
        <taxon>Bacteroidota</taxon>
        <taxon>Sphingobacteriia</taxon>
        <taxon>Sphingobacteriales</taxon>
        <taxon>Sphingobacteriaceae</taxon>
        <taxon>Paradesertivirga</taxon>
    </lineage>
</organism>
<dbReference type="Pfam" id="PF09382">
    <property type="entry name" value="RQC"/>
    <property type="match status" value="1"/>
</dbReference>
<keyword evidence="12" id="KW-0233">DNA recombination</keyword>
<feature type="domain" description="Rhodanese" evidence="17">
    <location>
        <begin position="213"/>
        <end position="272"/>
    </location>
</feature>
<dbReference type="Pfam" id="PF16124">
    <property type="entry name" value="RecQ_Zn_bind"/>
    <property type="match status" value="1"/>
</dbReference>
<keyword evidence="22" id="KW-1185">Reference proteome</keyword>
<dbReference type="InterPro" id="IPR032284">
    <property type="entry name" value="RecQ_Zn-bd"/>
</dbReference>
<dbReference type="GO" id="GO:0004386">
    <property type="term" value="F:helicase activity"/>
    <property type="evidence" value="ECO:0007669"/>
    <property type="project" value="UniProtKB-KW"/>
</dbReference>
<dbReference type="CDD" id="cd18794">
    <property type="entry name" value="SF2_C_RecQ"/>
    <property type="match status" value="1"/>
</dbReference>
<dbReference type="PROSITE" id="PS50967">
    <property type="entry name" value="HRDC"/>
    <property type="match status" value="1"/>
</dbReference>
<dbReference type="SMART" id="SM00487">
    <property type="entry name" value="DEXDc"/>
    <property type="match status" value="1"/>
</dbReference>
<comment type="similarity">
    <text evidence="3">Belongs to the helicase family. RecQ subfamily.</text>
</comment>
<proteinExistence type="inferred from homology"/>
<evidence type="ECO:0000256" key="11">
    <source>
        <dbReference type="ARBA" id="ARBA00023125"/>
    </source>
</evidence>
<dbReference type="SUPFAM" id="SSF46785">
    <property type="entry name" value="Winged helix' DNA-binding domain"/>
    <property type="match status" value="1"/>
</dbReference>
<dbReference type="CDD" id="cd17920">
    <property type="entry name" value="DEXHc_RecQ"/>
    <property type="match status" value="1"/>
</dbReference>
<evidence type="ECO:0000256" key="15">
    <source>
        <dbReference type="ARBA" id="ARBA00034617"/>
    </source>
</evidence>
<feature type="domain" description="Helicase C-terminal" evidence="20">
    <location>
        <begin position="217"/>
        <end position="362"/>
    </location>
</feature>
<dbReference type="PANTHER" id="PTHR13710:SF105">
    <property type="entry name" value="ATP-DEPENDENT DNA HELICASE Q1"/>
    <property type="match status" value="1"/>
</dbReference>
<dbReference type="Pfam" id="PF00570">
    <property type="entry name" value="HRDC"/>
    <property type="match status" value="1"/>
</dbReference>
<evidence type="ECO:0000313" key="22">
    <source>
        <dbReference type="Proteomes" id="UP001597387"/>
    </source>
</evidence>
<keyword evidence="4" id="KW-0479">Metal-binding</keyword>
<sequence length="709" mass="79777">MPSSASQILKKYFGYDSFRDKQEEIIRQVVSGRDVLVLMPTGGGKSVCYQIPALMLDGVCIVISPLISLMKDQVDALKANGIAAAFLNSSQSPEEQQAILEACYKNEIGLLYVSPEKLVSDLQMITQMARPSMFAIDEAHCISSWGHDFRPEYTQLGMLRKKFSHVPFIALTATADKVTRKDILKQLKLNSPGVFISSFDRKNLSLDVRTGVKTKEKLQEIAAFIDKREDQSGIIYCLSRNNCQDVAEALKNYGINAGYYHAGMNGDARAKVQEDFINDKLQVVCATIAFGMGIDKSNVRWVIHYNLPKNMEGYYQEIGRAGRDGLPSETILYYNYADLTMLNKFAAQSAQSEINLEKLKRIQHYAEADFCRRKILLNYFSESLDDNCGNCDVCKNPRKHFDGTVLVQKALSAIYRMGEKEGANMVIDVLRGSRKAEILQAGYDTLKTHGAGAEIGAIDWQRYLMQMLNLGIIEMAYDEGFALKITPSGQDVLFGRKTVELTVLQPLVKVEKQIPQKRTARSVKPDEELFSRLKQIRLRFAAQEDVPAYIIFSDAVLQEMVKEKPLTQEEMLLISGVGEHKMYKYGQAFLDTISSFLDGSNSKKPKADTYQDTLELLKAGMSPAQVSEKRGLHETTIYSHIAHLYINKKIGSITSLVSDDEVRIVQRAIEVIGETKALKPVFDHLQEQVPYHKIRLAMAVLERRKMVVD</sequence>
<reference evidence="22" key="1">
    <citation type="journal article" date="2019" name="Int. J. Syst. Evol. Microbiol.">
        <title>The Global Catalogue of Microorganisms (GCM) 10K type strain sequencing project: providing services to taxonomists for standard genome sequencing and annotation.</title>
        <authorList>
            <consortium name="The Broad Institute Genomics Platform"/>
            <consortium name="The Broad Institute Genome Sequencing Center for Infectious Disease"/>
            <person name="Wu L."/>
            <person name="Ma J."/>
        </authorList>
    </citation>
    <scope>NUCLEOTIDE SEQUENCE [LARGE SCALE GENOMIC DNA]</scope>
    <source>
        <strain evidence="22">KCTC 42217</strain>
    </source>
</reference>
<evidence type="ECO:0000256" key="13">
    <source>
        <dbReference type="ARBA" id="ARBA00023204"/>
    </source>
</evidence>
<dbReference type="InterPro" id="IPR014001">
    <property type="entry name" value="Helicase_ATP-bd"/>
</dbReference>
<evidence type="ECO:0000313" key="21">
    <source>
        <dbReference type="EMBL" id="MFD2162466.1"/>
    </source>
</evidence>
<dbReference type="SMART" id="SM00341">
    <property type="entry name" value="HRDC"/>
    <property type="match status" value="1"/>
</dbReference>
<dbReference type="InterPro" id="IPR004589">
    <property type="entry name" value="DNA_helicase_ATP-dep_RecQ"/>
</dbReference>
<comment type="catalytic activity">
    <reaction evidence="15">
        <text>Couples ATP hydrolysis with the unwinding of duplex DNA by translocating in the 3'-5' direction.</text>
        <dbReference type="EC" id="5.6.2.4"/>
    </reaction>
</comment>
<evidence type="ECO:0000256" key="14">
    <source>
        <dbReference type="ARBA" id="ARBA00023235"/>
    </source>
</evidence>
<keyword evidence="5" id="KW-0547">Nucleotide-binding</keyword>
<dbReference type="PROSITE" id="PS50206">
    <property type="entry name" value="RHODANESE_3"/>
    <property type="match status" value="1"/>
</dbReference>
<dbReference type="InterPro" id="IPR036390">
    <property type="entry name" value="WH_DNA-bd_sf"/>
</dbReference>
<dbReference type="InterPro" id="IPR027417">
    <property type="entry name" value="P-loop_NTPase"/>
</dbReference>
<dbReference type="Gene3D" id="1.10.150.80">
    <property type="entry name" value="HRDC domain"/>
    <property type="match status" value="1"/>
</dbReference>
<comment type="cofactor">
    <cofactor evidence="1">
        <name>Mg(2+)</name>
        <dbReference type="ChEBI" id="CHEBI:18420"/>
    </cofactor>
</comment>
<evidence type="ECO:0000256" key="9">
    <source>
        <dbReference type="ARBA" id="ARBA00022833"/>
    </source>
</evidence>
<dbReference type="RefSeq" id="WP_255903556.1">
    <property type="nucleotide sequence ID" value="NZ_JAFMZO010000003.1"/>
</dbReference>
<keyword evidence="9" id="KW-0862">Zinc</keyword>
<evidence type="ECO:0000256" key="4">
    <source>
        <dbReference type="ARBA" id="ARBA00022723"/>
    </source>
</evidence>
<gene>
    <name evidence="21" type="primary">recQ</name>
    <name evidence="21" type="ORF">ACFSJU_08675</name>
</gene>
<dbReference type="PROSITE" id="PS51192">
    <property type="entry name" value="HELICASE_ATP_BIND_1"/>
    <property type="match status" value="1"/>
</dbReference>